<evidence type="ECO:0000313" key="3">
    <source>
        <dbReference type="Proteomes" id="UP000242869"/>
    </source>
</evidence>
<dbReference type="STRING" id="83765.SAMN05660284_00720"/>
<gene>
    <name evidence="2" type="ORF">SAMN05660284_00720</name>
</gene>
<keyword evidence="3" id="KW-1185">Reference proteome</keyword>
<dbReference type="InterPro" id="IPR017737">
    <property type="entry name" value="TssE1-like"/>
</dbReference>
<evidence type="ECO:0000313" key="2">
    <source>
        <dbReference type="EMBL" id="SFN16885.1"/>
    </source>
</evidence>
<proteinExistence type="predicted"/>
<dbReference type="Pfam" id="PF04965">
    <property type="entry name" value="GPW_gp25"/>
    <property type="match status" value="1"/>
</dbReference>
<dbReference type="AlphaFoldDB" id="A0A1I4WTU8"/>
<dbReference type="PANTHER" id="PTHR38595:SF1">
    <property type="entry name" value="TYPE VI SECRETION SYSTEM COMPONENT TSSE1"/>
    <property type="match status" value="1"/>
</dbReference>
<feature type="domain" description="IraD/Gp25-like" evidence="1">
    <location>
        <begin position="59"/>
        <end position="157"/>
    </location>
</feature>
<dbReference type="InterPro" id="IPR053176">
    <property type="entry name" value="T6SS_TssE1-like"/>
</dbReference>
<protein>
    <submittedName>
        <fullName evidence="2">Type VI secretion system protein ImpF</fullName>
    </submittedName>
</protein>
<dbReference type="Gene3D" id="3.10.450.40">
    <property type="match status" value="1"/>
</dbReference>
<dbReference type="SUPFAM" id="SSF160719">
    <property type="entry name" value="gpW/gp25-like"/>
    <property type="match status" value="1"/>
</dbReference>
<dbReference type="Proteomes" id="UP000242869">
    <property type="component" value="Unassembled WGS sequence"/>
</dbReference>
<organism evidence="2 3">
    <name type="scientific">Formivibrio citricus</name>
    <dbReference type="NCBI Taxonomy" id="83765"/>
    <lineage>
        <taxon>Bacteria</taxon>
        <taxon>Pseudomonadati</taxon>
        <taxon>Pseudomonadota</taxon>
        <taxon>Betaproteobacteria</taxon>
        <taxon>Neisseriales</taxon>
        <taxon>Chitinibacteraceae</taxon>
        <taxon>Formivibrio</taxon>
    </lineage>
</organism>
<dbReference type="PANTHER" id="PTHR38595">
    <property type="entry name" value="CYTOPLASMIC PROTEIN-RELATED"/>
    <property type="match status" value="1"/>
</dbReference>
<reference evidence="3" key="1">
    <citation type="submission" date="2016-10" db="EMBL/GenBank/DDBJ databases">
        <authorList>
            <person name="Varghese N."/>
            <person name="Submissions S."/>
        </authorList>
    </citation>
    <scope>NUCLEOTIDE SEQUENCE [LARGE SCALE GENOMIC DNA]</scope>
    <source>
        <strain evidence="3">DSM 6150</strain>
    </source>
</reference>
<evidence type="ECO:0000259" key="1">
    <source>
        <dbReference type="Pfam" id="PF04965"/>
    </source>
</evidence>
<dbReference type="NCBIfam" id="TIGR03357">
    <property type="entry name" value="VI_zyme"/>
    <property type="match status" value="1"/>
</dbReference>
<dbReference type="EMBL" id="FOVE01000004">
    <property type="protein sequence ID" value="SFN16885.1"/>
    <property type="molecule type" value="Genomic_DNA"/>
</dbReference>
<accession>A0A1I4WTU8</accession>
<dbReference type="InterPro" id="IPR007048">
    <property type="entry name" value="IraD/Gp25-like"/>
</dbReference>
<sequence length="179" mass="20530">MPLSAGFLPVRSIKRSGYSMHKVRRQTLALPSILDRLLDDAPDQTQAAGLLLFELPQFKQGLARDLEMLLNTRVMALSELFESYPLARQSILQFGIPDLSGISLLNPDDRNLLREQLRQAIERYEPRLSHVRVTLDTPRELERHLRFRVDAVLKVHPHRPPVTFDATLQLSSKVYRVQG</sequence>
<name>A0A1I4WTU8_9NEIS</name>